<accession>A0A076EI57</accession>
<dbReference type="Proteomes" id="UP000028488">
    <property type="component" value="Chromosome"/>
</dbReference>
<sequence length="176" mass="19173">MDENSTLSPAHSDAAASSSADTPPFPSVPSALAPFAGLWRGEGEGAYPTIDEFAYTEEIEFAPTGKPFLAYRSRTRESGSGRPLHSESGFLRLVAEDEAELLVAQPTGFTEIHRGQIREGTIELSMVALSASPDAKPVHSIRRQLSVRGGDLTYDLWMAHDLTPLTHHLHGHLRRN</sequence>
<gene>
    <name evidence="3" type="ORF">EP51_12550</name>
</gene>
<feature type="region of interest" description="Disordered" evidence="1">
    <location>
        <begin position="1"/>
        <end position="27"/>
    </location>
</feature>
<name>A0A076EI57_RHOOP</name>
<dbReference type="CDD" id="cd07828">
    <property type="entry name" value="lipocalin_heme-bd-THAP4-like"/>
    <property type="match status" value="1"/>
</dbReference>
<evidence type="ECO:0000259" key="2">
    <source>
        <dbReference type="Pfam" id="PF08768"/>
    </source>
</evidence>
<evidence type="ECO:0000313" key="4">
    <source>
        <dbReference type="Proteomes" id="UP000028488"/>
    </source>
</evidence>
<dbReference type="InterPro" id="IPR012674">
    <property type="entry name" value="Calycin"/>
</dbReference>
<dbReference type="SUPFAM" id="SSF50814">
    <property type="entry name" value="Lipocalins"/>
    <property type="match status" value="1"/>
</dbReference>
<dbReference type="InterPro" id="IPR045165">
    <property type="entry name" value="Nitrobindin"/>
</dbReference>
<dbReference type="RefSeq" id="WP_128639410.1">
    <property type="nucleotide sequence ID" value="NZ_CP008947.1"/>
</dbReference>
<dbReference type="EMBL" id="CP008947">
    <property type="protein sequence ID" value="AII05406.1"/>
    <property type="molecule type" value="Genomic_DNA"/>
</dbReference>
<dbReference type="PANTHER" id="PTHR15854:SF4">
    <property type="entry name" value="PEROXYNITRITE ISOMERASE THAP4"/>
    <property type="match status" value="1"/>
</dbReference>
<dbReference type="AlphaFoldDB" id="A0A076EI57"/>
<evidence type="ECO:0000256" key="1">
    <source>
        <dbReference type="SAM" id="MobiDB-lite"/>
    </source>
</evidence>
<dbReference type="eggNOG" id="COG4044">
    <property type="taxonomic scope" value="Bacteria"/>
</dbReference>
<evidence type="ECO:0000313" key="3">
    <source>
        <dbReference type="EMBL" id="AII05406.1"/>
    </source>
</evidence>
<feature type="domain" description="THAP4-like heme-binding" evidence="2">
    <location>
        <begin position="31"/>
        <end position="175"/>
    </location>
</feature>
<proteinExistence type="predicted"/>
<dbReference type="Pfam" id="PF08768">
    <property type="entry name" value="THAP4_heme-bd"/>
    <property type="match status" value="1"/>
</dbReference>
<dbReference type="Gene3D" id="2.40.128.20">
    <property type="match status" value="1"/>
</dbReference>
<reference evidence="3 4" key="1">
    <citation type="submission" date="2014-07" db="EMBL/GenBank/DDBJ databases">
        <title>Genome Sequence of Rhodococcus opacus Strain R7, a Biodegrader of Mono- and Polycyclic Aromatic Hydrocarbons.</title>
        <authorList>
            <person name="Di Gennaro P."/>
            <person name="Zampolli J."/>
            <person name="Presti I."/>
            <person name="Cappelletti M."/>
            <person name="D'Ursi P."/>
            <person name="Orro A."/>
            <person name="Mezzelani A."/>
            <person name="Milanesi L."/>
        </authorList>
    </citation>
    <scope>NUCLEOTIDE SEQUENCE [LARGE SCALE GENOMIC DNA]</scope>
    <source>
        <strain evidence="3 4">R7</strain>
    </source>
</reference>
<protein>
    <submittedName>
        <fullName evidence="3">Fatty acid-binding protein</fullName>
    </submittedName>
</protein>
<dbReference type="PANTHER" id="PTHR15854">
    <property type="entry name" value="THAP4 PROTEIN"/>
    <property type="match status" value="1"/>
</dbReference>
<dbReference type="InterPro" id="IPR014878">
    <property type="entry name" value="THAP4-like_heme-bd"/>
</dbReference>
<feature type="compositionally biased region" description="Low complexity" evidence="1">
    <location>
        <begin position="8"/>
        <end position="22"/>
    </location>
</feature>
<organism evidence="3 4">
    <name type="scientific">Rhodococcus opacus</name>
    <name type="common">Nocardia opaca</name>
    <dbReference type="NCBI Taxonomy" id="37919"/>
    <lineage>
        <taxon>Bacteria</taxon>
        <taxon>Bacillati</taxon>
        <taxon>Actinomycetota</taxon>
        <taxon>Actinomycetes</taxon>
        <taxon>Mycobacteriales</taxon>
        <taxon>Nocardiaceae</taxon>
        <taxon>Rhodococcus</taxon>
    </lineage>
</organism>